<proteinExistence type="predicted"/>
<sequence length="75" mass="8929">MDFIGEKDRYKLITMYKEKHAMTGSDDLDSVIEQLLHFIVRDFIDTWYKNLTVDELFQESLLRSSRRSIGALAQW</sequence>
<name>A0A914PR51_9BILA</name>
<dbReference type="Pfam" id="PF02194">
    <property type="entry name" value="PXA"/>
    <property type="match status" value="1"/>
</dbReference>
<keyword evidence="2" id="KW-1185">Reference proteome</keyword>
<reference evidence="3" key="1">
    <citation type="submission" date="2022-11" db="UniProtKB">
        <authorList>
            <consortium name="WormBaseParasite"/>
        </authorList>
    </citation>
    <scope>IDENTIFICATION</scope>
</reference>
<evidence type="ECO:0000313" key="2">
    <source>
        <dbReference type="Proteomes" id="UP000887578"/>
    </source>
</evidence>
<dbReference type="InterPro" id="IPR003114">
    <property type="entry name" value="Phox_assoc"/>
</dbReference>
<dbReference type="AlphaFoldDB" id="A0A914PR51"/>
<dbReference type="Proteomes" id="UP000887578">
    <property type="component" value="Unplaced"/>
</dbReference>
<organism evidence="2 3">
    <name type="scientific">Panagrolaimus davidi</name>
    <dbReference type="NCBI Taxonomy" id="227884"/>
    <lineage>
        <taxon>Eukaryota</taxon>
        <taxon>Metazoa</taxon>
        <taxon>Ecdysozoa</taxon>
        <taxon>Nematoda</taxon>
        <taxon>Chromadorea</taxon>
        <taxon>Rhabditida</taxon>
        <taxon>Tylenchina</taxon>
        <taxon>Panagrolaimomorpha</taxon>
        <taxon>Panagrolaimoidea</taxon>
        <taxon>Panagrolaimidae</taxon>
        <taxon>Panagrolaimus</taxon>
    </lineage>
</organism>
<accession>A0A914PR51</accession>
<evidence type="ECO:0000313" key="3">
    <source>
        <dbReference type="WBParaSite" id="PDA_v2.g21075.t1"/>
    </source>
</evidence>
<protein>
    <submittedName>
        <fullName evidence="3">PXA domain-containing protein</fullName>
    </submittedName>
</protein>
<dbReference type="PROSITE" id="PS51207">
    <property type="entry name" value="PXA"/>
    <property type="match status" value="1"/>
</dbReference>
<dbReference type="WBParaSite" id="PDA_v2.g21075.t1">
    <property type="protein sequence ID" value="PDA_v2.g21075.t1"/>
    <property type="gene ID" value="PDA_v2.g21075"/>
</dbReference>
<feature type="domain" description="PXA" evidence="1">
    <location>
        <begin position="25"/>
        <end position="75"/>
    </location>
</feature>
<evidence type="ECO:0000259" key="1">
    <source>
        <dbReference type="PROSITE" id="PS51207"/>
    </source>
</evidence>